<proteinExistence type="predicted"/>
<reference evidence="4" key="2">
    <citation type="journal article" date="2015" name="Data Brief">
        <title>Shoot transcriptome of the giant reed, Arundo donax.</title>
        <authorList>
            <person name="Barrero R.A."/>
            <person name="Guerrero F.D."/>
            <person name="Moolhuijzen P."/>
            <person name="Goolsby J.A."/>
            <person name="Tidwell J."/>
            <person name="Bellgard S.E."/>
            <person name="Bellgard M.I."/>
        </authorList>
    </citation>
    <scope>NUCLEOTIDE SEQUENCE</scope>
    <source>
        <tissue evidence="4">Shoot tissue taken approximately 20 cm above the soil surface</tissue>
    </source>
</reference>
<dbReference type="SMART" id="SM00320">
    <property type="entry name" value="WD40"/>
    <property type="match status" value="2"/>
</dbReference>
<dbReference type="InterPro" id="IPR050995">
    <property type="entry name" value="WD-F-box_domain-protein"/>
</dbReference>
<dbReference type="InterPro" id="IPR015943">
    <property type="entry name" value="WD40/YVTN_repeat-like_dom_sf"/>
</dbReference>
<dbReference type="PANTHER" id="PTHR14604:SF7">
    <property type="match status" value="1"/>
</dbReference>
<dbReference type="InterPro" id="IPR019775">
    <property type="entry name" value="WD40_repeat_CS"/>
</dbReference>
<sequence>MRFFRPLHCLSHGKQMPTAEYTSQLPGHVDEGDQGVNATQWLHNEPVLVTVSGDGSVGMWDVTLGQPCVRHIITHARCANAVAVAPNDEYISTGGSDQKVVLYHNKSGRTHLNWRLSHPLQVND</sequence>
<evidence type="ECO:0000313" key="4">
    <source>
        <dbReference type="EMBL" id="JAD94666.1"/>
    </source>
</evidence>
<dbReference type="PROSITE" id="PS50082">
    <property type="entry name" value="WD_REPEATS_2"/>
    <property type="match status" value="1"/>
</dbReference>
<dbReference type="InterPro" id="IPR001680">
    <property type="entry name" value="WD40_rpt"/>
</dbReference>
<evidence type="ECO:0000256" key="1">
    <source>
        <dbReference type="ARBA" id="ARBA00022574"/>
    </source>
</evidence>
<keyword evidence="2" id="KW-0677">Repeat</keyword>
<dbReference type="Pfam" id="PF00400">
    <property type="entry name" value="WD40"/>
    <property type="match status" value="2"/>
</dbReference>
<dbReference type="Gene3D" id="2.130.10.10">
    <property type="entry name" value="YVTN repeat-like/Quinoprotein amine dehydrogenase"/>
    <property type="match status" value="1"/>
</dbReference>
<dbReference type="InterPro" id="IPR036322">
    <property type="entry name" value="WD40_repeat_dom_sf"/>
</dbReference>
<protein>
    <submittedName>
        <fullName evidence="4">Uncharacterized protein</fullName>
    </submittedName>
</protein>
<dbReference type="AlphaFoldDB" id="A0A0A9E3N7"/>
<dbReference type="SUPFAM" id="SSF50978">
    <property type="entry name" value="WD40 repeat-like"/>
    <property type="match status" value="1"/>
</dbReference>
<evidence type="ECO:0000256" key="2">
    <source>
        <dbReference type="ARBA" id="ARBA00022737"/>
    </source>
</evidence>
<accession>A0A0A9E3N7</accession>
<keyword evidence="1 3" id="KW-0853">WD repeat</keyword>
<dbReference type="EMBL" id="GBRH01203229">
    <property type="protein sequence ID" value="JAD94666.1"/>
    <property type="molecule type" value="Transcribed_RNA"/>
</dbReference>
<organism evidence="4">
    <name type="scientific">Arundo donax</name>
    <name type="common">Giant reed</name>
    <name type="synonym">Donax arundinaceus</name>
    <dbReference type="NCBI Taxonomy" id="35708"/>
    <lineage>
        <taxon>Eukaryota</taxon>
        <taxon>Viridiplantae</taxon>
        <taxon>Streptophyta</taxon>
        <taxon>Embryophyta</taxon>
        <taxon>Tracheophyta</taxon>
        <taxon>Spermatophyta</taxon>
        <taxon>Magnoliopsida</taxon>
        <taxon>Liliopsida</taxon>
        <taxon>Poales</taxon>
        <taxon>Poaceae</taxon>
        <taxon>PACMAD clade</taxon>
        <taxon>Arundinoideae</taxon>
        <taxon>Arundineae</taxon>
        <taxon>Arundo</taxon>
    </lineage>
</organism>
<dbReference type="PANTHER" id="PTHR14604">
    <property type="entry name" value="WD40 REPEAT PF20"/>
    <property type="match status" value="1"/>
</dbReference>
<reference evidence="4" key="1">
    <citation type="submission" date="2014-09" db="EMBL/GenBank/DDBJ databases">
        <authorList>
            <person name="Magalhaes I.L.F."/>
            <person name="Oliveira U."/>
            <person name="Santos F.R."/>
            <person name="Vidigal T.H.D.A."/>
            <person name="Brescovit A.D."/>
            <person name="Santos A.J."/>
        </authorList>
    </citation>
    <scope>NUCLEOTIDE SEQUENCE</scope>
    <source>
        <tissue evidence="4">Shoot tissue taken approximately 20 cm above the soil surface</tissue>
    </source>
</reference>
<dbReference type="PROSITE" id="PS00678">
    <property type="entry name" value="WD_REPEATS_1"/>
    <property type="match status" value="1"/>
</dbReference>
<feature type="repeat" description="WD" evidence="3">
    <location>
        <begin position="29"/>
        <end position="62"/>
    </location>
</feature>
<name>A0A0A9E3N7_ARUDO</name>
<evidence type="ECO:0000256" key="3">
    <source>
        <dbReference type="PROSITE-ProRule" id="PRU00221"/>
    </source>
</evidence>